<keyword evidence="3" id="KW-1185">Reference proteome</keyword>
<comment type="caution">
    <text evidence="2">The sequence shown here is derived from an EMBL/GenBank/DDBJ whole genome shotgun (WGS) entry which is preliminary data.</text>
</comment>
<feature type="coiled-coil region" evidence="1">
    <location>
        <begin position="85"/>
        <end position="116"/>
    </location>
</feature>
<organism evidence="2 3">
    <name type="scientific">Lasiosphaeris hirsuta</name>
    <dbReference type="NCBI Taxonomy" id="260670"/>
    <lineage>
        <taxon>Eukaryota</taxon>
        <taxon>Fungi</taxon>
        <taxon>Dikarya</taxon>
        <taxon>Ascomycota</taxon>
        <taxon>Pezizomycotina</taxon>
        <taxon>Sordariomycetes</taxon>
        <taxon>Sordariomycetidae</taxon>
        <taxon>Sordariales</taxon>
        <taxon>Lasiosphaeriaceae</taxon>
        <taxon>Lasiosphaeris</taxon>
    </lineage>
</organism>
<dbReference type="EMBL" id="JAUKUA010000009">
    <property type="protein sequence ID" value="KAK0702417.1"/>
    <property type="molecule type" value="Genomic_DNA"/>
</dbReference>
<reference evidence="2" key="1">
    <citation type="submission" date="2023-06" db="EMBL/GenBank/DDBJ databases">
        <title>Genome-scale phylogeny and comparative genomics of the fungal order Sordariales.</title>
        <authorList>
            <consortium name="Lawrence Berkeley National Laboratory"/>
            <person name="Hensen N."/>
            <person name="Bonometti L."/>
            <person name="Westerberg I."/>
            <person name="Brannstrom I.O."/>
            <person name="Guillou S."/>
            <person name="Cros-Aarteil S."/>
            <person name="Calhoun S."/>
            <person name="Haridas S."/>
            <person name="Kuo A."/>
            <person name="Mondo S."/>
            <person name="Pangilinan J."/>
            <person name="Riley R."/>
            <person name="Labutti K."/>
            <person name="Andreopoulos B."/>
            <person name="Lipzen A."/>
            <person name="Chen C."/>
            <person name="Yanf M."/>
            <person name="Daum C."/>
            <person name="Ng V."/>
            <person name="Clum A."/>
            <person name="Steindorff A."/>
            <person name="Ohm R."/>
            <person name="Martin F."/>
            <person name="Silar P."/>
            <person name="Natvig D."/>
            <person name="Lalanne C."/>
            <person name="Gautier V."/>
            <person name="Ament-Velasquez S.L."/>
            <person name="Kruys A."/>
            <person name="Hutchinson M.I."/>
            <person name="Powell A.J."/>
            <person name="Barry K."/>
            <person name="Miller A.N."/>
            <person name="Grigoriev I.V."/>
            <person name="Debuchy R."/>
            <person name="Gladieux P."/>
            <person name="Thoren M.H."/>
            <person name="Johannesson H."/>
        </authorList>
    </citation>
    <scope>NUCLEOTIDE SEQUENCE</scope>
    <source>
        <strain evidence="2">SMH4607-1</strain>
    </source>
</reference>
<sequence>MLTLSRPLTGPRNMATKTITAKFPYPDAKPPVYKSKTVKIEAGLHTEQLSNAYKTTRDVAVELRTELEPFLKKARERVCELVRETNALKKDLREVKEDLRIAREELRITKEALIDANSKNLHPALLLLQEDPLEWCKAEVDTTPY</sequence>
<evidence type="ECO:0000313" key="3">
    <source>
        <dbReference type="Proteomes" id="UP001172102"/>
    </source>
</evidence>
<protein>
    <submittedName>
        <fullName evidence="2">Uncharacterized protein</fullName>
    </submittedName>
</protein>
<accession>A0AA39ZRR4</accession>
<dbReference type="Proteomes" id="UP001172102">
    <property type="component" value="Unassembled WGS sequence"/>
</dbReference>
<proteinExistence type="predicted"/>
<dbReference type="AlphaFoldDB" id="A0AA39ZRR4"/>
<name>A0AA39ZRR4_9PEZI</name>
<evidence type="ECO:0000256" key="1">
    <source>
        <dbReference type="SAM" id="Coils"/>
    </source>
</evidence>
<evidence type="ECO:0000313" key="2">
    <source>
        <dbReference type="EMBL" id="KAK0702417.1"/>
    </source>
</evidence>
<gene>
    <name evidence="2" type="ORF">B0H67DRAFT_595632</name>
</gene>
<keyword evidence="1" id="KW-0175">Coiled coil</keyword>